<dbReference type="AlphaFoldDB" id="A0A8J5SBT6"/>
<reference evidence="1" key="2">
    <citation type="submission" date="2021-02" db="EMBL/GenBank/DDBJ databases">
        <authorList>
            <person name="Kimball J.A."/>
            <person name="Haas M.W."/>
            <person name="Macchietto M."/>
            <person name="Kono T."/>
            <person name="Duquette J."/>
            <person name="Shao M."/>
        </authorList>
    </citation>
    <scope>NUCLEOTIDE SEQUENCE</scope>
    <source>
        <tissue evidence="1">Fresh leaf tissue</tissue>
    </source>
</reference>
<reference evidence="1" key="1">
    <citation type="journal article" date="2021" name="bioRxiv">
        <title>Whole Genome Assembly and Annotation of Northern Wild Rice, Zizania palustris L., Supports a Whole Genome Duplication in the Zizania Genus.</title>
        <authorList>
            <person name="Haas M."/>
            <person name="Kono T."/>
            <person name="Macchietto M."/>
            <person name="Millas R."/>
            <person name="McGilp L."/>
            <person name="Shao M."/>
            <person name="Duquette J."/>
            <person name="Hirsch C.N."/>
            <person name="Kimball J."/>
        </authorList>
    </citation>
    <scope>NUCLEOTIDE SEQUENCE</scope>
    <source>
        <tissue evidence="1">Fresh leaf tissue</tissue>
    </source>
</reference>
<protein>
    <submittedName>
        <fullName evidence="1">Uncharacterized protein</fullName>
    </submittedName>
</protein>
<dbReference type="EMBL" id="JAAALK010000287">
    <property type="protein sequence ID" value="KAG8060007.1"/>
    <property type="molecule type" value="Genomic_DNA"/>
</dbReference>
<proteinExistence type="predicted"/>
<evidence type="ECO:0000313" key="2">
    <source>
        <dbReference type="Proteomes" id="UP000729402"/>
    </source>
</evidence>
<organism evidence="1 2">
    <name type="scientific">Zizania palustris</name>
    <name type="common">Northern wild rice</name>
    <dbReference type="NCBI Taxonomy" id="103762"/>
    <lineage>
        <taxon>Eukaryota</taxon>
        <taxon>Viridiplantae</taxon>
        <taxon>Streptophyta</taxon>
        <taxon>Embryophyta</taxon>
        <taxon>Tracheophyta</taxon>
        <taxon>Spermatophyta</taxon>
        <taxon>Magnoliopsida</taxon>
        <taxon>Liliopsida</taxon>
        <taxon>Poales</taxon>
        <taxon>Poaceae</taxon>
        <taxon>BOP clade</taxon>
        <taxon>Oryzoideae</taxon>
        <taxon>Oryzeae</taxon>
        <taxon>Zizaniinae</taxon>
        <taxon>Zizania</taxon>
    </lineage>
</organism>
<name>A0A8J5SBT6_ZIZPA</name>
<keyword evidence="2" id="KW-1185">Reference proteome</keyword>
<comment type="caution">
    <text evidence="1">The sequence shown here is derived from an EMBL/GenBank/DDBJ whole genome shotgun (WGS) entry which is preliminary data.</text>
</comment>
<evidence type="ECO:0000313" key="1">
    <source>
        <dbReference type="EMBL" id="KAG8060007.1"/>
    </source>
</evidence>
<sequence length="218" mass="24128">MGGWSWPGEARMMGGCRRWSGAAQVDRRLSRHSDLTANGWRHLVSPNLTSGAWRRLERSRRMELLGGAGGSQILERRGRQPRAPIGGGDRRQKLGWTDCARERKLQPWWKKRSGLGCGHYFQKPNQKYPYLVDCTEEGHDPDATTLGTNSPDSAMHSGSLCKANVCASASYINLPAATPKLHLSTSTMSCLHLLTPAFLLARPCRSPAWPSRPTALQP</sequence>
<gene>
    <name evidence="1" type="ORF">GUJ93_ZPchr0002g25707</name>
</gene>
<dbReference type="Proteomes" id="UP000729402">
    <property type="component" value="Unassembled WGS sequence"/>
</dbReference>
<accession>A0A8J5SBT6</accession>